<dbReference type="Pfam" id="PF00106">
    <property type="entry name" value="adh_short"/>
    <property type="match status" value="1"/>
</dbReference>
<dbReference type="SUPFAM" id="SSF51735">
    <property type="entry name" value="NAD(P)-binding Rossmann-fold domains"/>
    <property type="match status" value="1"/>
</dbReference>
<dbReference type="InterPro" id="IPR036291">
    <property type="entry name" value="NAD(P)-bd_dom_sf"/>
</dbReference>
<keyword evidence="6" id="KW-1185">Reference proteome</keyword>
<dbReference type="SMART" id="SM00822">
    <property type="entry name" value="PKS_KR"/>
    <property type="match status" value="1"/>
</dbReference>
<dbReference type="PANTHER" id="PTHR43008:SF8">
    <property type="entry name" value="BENZIL REDUCTASE ((S)-BENZOIN FORMING) IRC24"/>
    <property type="match status" value="1"/>
</dbReference>
<dbReference type="FunFam" id="3.40.50.720:FF:000281">
    <property type="entry name" value="Uncharacterized oxidoreductase YIR035C"/>
    <property type="match status" value="1"/>
</dbReference>
<keyword evidence="2" id="KW-0521">NADP</keyword>
<evidence type="ECO:0000256" key="3">
    <source>
        <dbReference type="ARBA" id="ARBA00023002"/>
    </source>
</evidence>
<evidence type="ECO:0000313" key="5">
    <source>
        <dbReference type="EMBL" id="CAF9922845.1"/>
    </source>
</evidence>
<comment type="similarity">
    <text evidence="1">Belongs to the short-chain dehydrogenases/reductases (SDR) family.</text>
</comment>
<dbReference type="Gene3D" id="3.40.50.720">
    <property type="entry name" value="NAD(P)-binding Rossmann-like Domain"/>
    <property type="match status" value="1"/>
</dbReference>
<name>A0A8H3FFS1_9LECA</name>
<gene>
    <name evidence="5" type="ORF">GOMPHAMPRED_002692</name>
</gene>
<evidence type="ECO:0000256" key="2">
    <source>
        <dbReference type="ARBA" id="ARBA00022857"/>
    </source>
</evidence>
<dbReference type="PROSITE" id="PS00061">
    <property type="entry name" value="ADH_SHORT"/>
    <property type="match status" value="1"/>
</dbReference>
<evidence type="ECO:0000256" key="1">
    <source>
        <dbReference type="ARBA" id="ARBA00006484"/>
    </source>
</evidence>
<feature type="domain" description="Ketoreductase" evidence="4">
    <location>
        <begin position="4"/>
        <end position="183"/>
    </location>
</feature>
<protein>
    <recommendedName>
        <fullName evidence="4">Ketoreductase domain-containing protein</fullName>
    </recommendedName>
</protein>
<evidence type="ECO:0000313" key="6">
    <source>
        <dbReference type="Proteomes" id="UP000664169"/>
    </source>
</evidence>
<accession>A0A8H3FFS1</accession>
<dbReference type="PRINTS" id="PR00081">
    <property type="entry name" value="GDHRDH"/>
</dbReference>
<proteinExistence type="inferred from homology"/>
<dbReference type="InterPro" id="IPR020904">
    <property type="entry name" value="Sc_DH/Rdtase_CS"/>
</dbReference>
<reference evidence="5" key="1">
    <citation type="submission" date="2021-03" db="EMBL/GenBank/DDBJ databases">
        <authorList>
            <person name="Tagirdzhanova G."/>
        </authorList>
    </citation>
    <scope>NUCLEOTIDE SEQUENCE</scope>
</reference>
<dbReference type="GO" id="GO:0050664">
    <property type="term" value="F:oxidoreductase activity, acting on NAD(P)H, oxygen as acceptor"/>
    <property type="evidence" value="ECO:0007669"/>
    <property type="project" value="TreeGrafter"/>
</dbReference>
<sequence>MAKKTVIVTGASKGIGLAISTYLLKQGHNVVATARSGHLLKELLHEYPKQLAVISGNIANAHIAYNILEAATENFGRVDGLIINHATLEPVVRIADSRVEDWKKCFDVNFFGAISLLEATLPSLRSSKGNIILTSSGAARHSYTGWGAYCASKAALKSLGDTLAVEEPDIITMSIEPGTVDTDMQKDLREKHISVMDEKDQKKFMSLHEDGKLAKPEEPGHLMANLILNASKELSGQTFRWDSEIAAPYREVDK</sequence>
<dbReference type="EMBL" id="CAJPDQ010000018">
    <property type="protein sequence ID" value="CAF9922845.1"/>
    <property type="molecule type" value="Genomic_DNA"/>
</dbReference>
<evidence type="ECO:0000259" key="4">
    <source>
        <dbReference type="SMART" id="SM00822"/>
    </source>
</evidence>
<dbReference type="AlphaFoldDB" id="A0A8H3FFS1"/>
<dbReference type="InterPro" id="IPR057326">
    <property type="entry name" value="KR_dom"/>
</dbReference>
<organism evidence="5 6">
    <name type="scientific">Gomphillus americanus</name>
    <dbReference type="NCBI Taxonomy" id="1940652"/>
    <lineage>
        <taxon>Eukaryota</taxon>
        <taxon>Fungi</taxon>
        <taxon>Dikarya</taxon>
        <taxon>Ascomycota</taxon>
        <taxon>Pezizomycotina</taxon>
        <taxon>Lecanoromycetes</taxon>
        <taxon>OSLEUM clade</taxon>
        <taxon>Ostropomycetidae</taxon>
        <taxon>Ostropales</taxon>
        <taxon>Graphidaceae</taxon>
        <taxon>Gomphilloideae</taxon>
        <taxon>Gomphillus</taxon>
    </lineage>
</organism>
<dbReference type="Proteomes" id="UP000664169">
    <property type="component" value="Unassembled WGS sequence"/>
</dbReference>
<comment type="caution">
    <text evidence="5">The sequence shown here is derived from an EMBL/GenBank/DDBJ whole genome shotgun (WGS) entry which is preliminary data.</text>
</comment>
<dbReference type="PANTHER" id="PTHR43008">
    <property type="entry name" value="BENZIL REDUCTASE"/>
    <property type="match status" value="1"/>
</dbReference>
<keyword evidence="3" id="KW-0560">Oxidoreductase</keyword>
<dbReference type="InterPro" id="IPR002347">
    <property type="entry name" value="SDR_fam"/>
</dbReference>
<dbReference type="OrthoDB" id="153074at2759"/>